<dbReference type="AlphaFoldDB" id="A0A094Q2K1"/>
<dbReference type="Gene3D" id="3.30.70.2740">
    <property type="match status" value="1"/>
</dbReference>
<dbReference type="EMBL" id="JNSK01000026">
    <property type="protein sequence ID" value="KGA18350.1"/>
    <property type="molecule type" value="Genomic_DNA"/>
</dbReference>
<evidence type="ECO:0000313" key="7">
    <source>
        <dbReference type="EMBL" id="KGA18350.1"/>
    </source>
</evidence>
<gene>
    <name evidence="7" type="ORF">GM50_8885</name>
</gene>
<dbReference type="InterPro" id="IPR004113">
    <property type="entry name" value="FAD-bd_oxidored_4_C"/>
</dbReference>
<evidence type="ECO:0000256" key="5">
    <source>
        <dbReference type="ARBA" id="ARBA00023002"/>
    </source>
</evidence>
<comment type="similarity">
    <text evidence="2">Belongs to the FAD-binding oxidoreductase/transferase type 4 family.</text>
</comment>
<evidence type="ECO:0000256" key="4">
    <source>
        <dbReference type="ARBA" id="ARBA00022827"/>
    </source>
</evidence>
<dbReference type="FunFam" id="1.10.45.10:FF:000001">
    <property type="entry name" value="D-lactate dehydrogenase mitochondrial"/>
    <property type="match status" value="1"/>
</dbReference>
<evidence type="ECO:0000259" key="6">
    <source>
        <dbReference type="PROSITE" id="PS51387"/>
    </source>
</evidence>
<dbReference type="InterPro" id="IPR006094">
    <property type="entry name" value="Oxid_FAD_bind_N"/>
</dbReference>
<evidence type="ECO:0000256" key="3">
    <source>
        <dbReference type="ARBA" id="ARBA00022630"/>
    </source>
</evidence>
<accession>A0A094Q2K1</accession>
<comment type="cofactor">
    <cofactor evidence="1">
        <name>FAD</name>
        <dbReference type="ChEBI" id="CHEBI:57692"/>
    </cofactor>
</comment>
<dbReference type="Pfam" id="PF02913">
    <property type="entry name" value="FAD-oxidase_C"/>
    <property type="match status" value="1"/>
</dbReference>
<dbReference type="PANTHER" id="PTHR42934:SF2">
    <property type="entry name" value="GLYCOLATE OXIDASE SUBUNIT GLCD"/>
    <property type="match status" value="1"/>
</dbReference>
<dbReference type="GO" id="GO:0016491">
    <property type="term" value="F:oxidoreductase activity"/>
    <property type="evidence" value="ECO:0007669"/>
    <property type="project" value="UniProtKB-KW"/>
</dbReference>
<dbReference type="InterPro" id="IPR016166">
    <property type="entry name" value="FAD-bd_PCMH"/>
</dbReference>
<feature type="domain" description="FAD-binding PCMH-type" evidence="6">
    <location>
        <begin position="35"/>
        <end position="215"/>
    </location>
</feature>
<dbReference type="Gene3D" id="1.10.45.10">
    <property type="entry name" value="Vanillyl-alcohol Oxidase, Chain A, domain 4"/>
    <property type="match status" value="1"/>
</dbReference>
<name>A0A094Q2K1_9ZZZZ</name>
<evidence type="ECO:0000256" key="1">
    <source>
        <dbReference type="ARBA" id="ARBA00001974"/>
    </source>
</evidence>
<dbReference type="InterPro" id="IPR051914">
    <property type="entry name" value="FAD-linked_OxidoTrans_Type4"/>
</dbReference>
<dbReference type="PANTHER" id="PTHR42934">
    <property type="entry name" value="GLYCOLATE OXIDASE SUBUNIT GLCD"/>
    <property type="match status" value="1"/>
</dbReference>
<keyword evidence="3" id="KW-0285">Flavoprotein</keyword>
<proteinExistence type="inferred from homology"/>
<dbReference type="InterPro" id="IPR036318">
    <property type="entry name" value="FAD-bd_PCMH-like_sf"/>
</dbReference>
<sequence length="450" mass="47002">MDHLSGLRAALGDNASLISDPEITATYSKDQAPFAAHQPAALVLLAKSTEEVSRAVAYANTHNIPVVARGAGSGLSGGANATSSSLVISLEKMNSIIDIDETNMIARVQAGVVNLDLDKAAELKGLAYLPDPASRDWSTIGGNAATNAGGMCCVKYGVTSAHVRALTVVMADGQIIHLGSATKKAVTTLDLTRLMIGSEGTLGIITEIVVGLAVRPETPATIIATFPHIKSAAAAAAALLKFKPSMLEIIDQTTLKAVESWHPLGFEIAGSVLLMQLDEDQDRADEVLKLCESFEMIDGAASTDAADAVEFIRVRKLAYPALERLGATLLDDVAVPISKIAELVERVEALSTKYDLTIGIFGHAGDGNMHPTIVHDHGDLKAQERAIAAFGEIVEIAQSLGGTASGEHGIGSIKQGFAAAELSPAVIELQRAIKKAFDPKGILNPGKKLP</sequence>
<dbReference type="Pfam" id="PF01565">
    <property type="entry name" value="FAD_binding_4"/>
    <property type="match status" value="1"/>
</dbReference>
<protein>
    <recommendedName>
        <fullName evidence="6">FAD-binding PCMH-type domain-containing protein</fullName>
    </recommendedName>
</protein>
<organism evidence="7">
    <name type="scientific">freshwater metagenome</name>
    <dbReference type="NCBI Taxonomy" id="449393"/>
    <lineage>
        <taxon>unclassified sequences</taxon>
        <taxon>metagenomes</taxon>
        <taxon>ecological metagenomes</taxon>
    </lineage>
</organism>
<keyword evidence="4" id="KW-0274">FAD</keyword>
<dbReference type="SUPFAM" id="SSF56176">
    <property type="entry name" value="FAD-binding/transporter-associated domain-like"/>
    <property type="match status" value="1"/>
</dbReference>
<dbReference type="PROSITE" id="PS51387">
    <property type="entry name" value="FAD_PCMH"/>
    <property type="match status" value="1"/>
</dbReference>
<dbReference type="InterPro" id="IPR016169">
    <property type="entry name" value="FAD-bd_PCMH_sub2"/>
</dbReference>
<comment type="caution">
    <text evidence="7">The sequence shown here is derived from an EMBL/GenBank/DDBJ whole genome shotgun (WGS) entry which is preliminary data.</text>
</comment>
<dbReference type="GO" id="GO:0071949">
    <property type="term" value="F:FAD binding"/>
    <property type="evidence" value="ECO:0007669"/>
    <property type="project" value="InterPro"/>
</dbReference>
<evidence type="ECO:0000256" key="2">
    <source>
        <dbReference type="ARBA" id="ARBA00008000"/>
    </source>
</evidence>
<keyword evidence="5" id="KW-0560">Oxidoreductase</keyword>
<dbReference type="InterPro" id="IPR016164">
    <property type="entry name" value="FAD-linked_Oxase-like_C"/>
</dbReference>
<dbReference type="SUPFAM" id="SSF55103">
    <property type="entry name" value="FAD-linked oxidases, C-terminal domain"/>
    <property type="match status" value="1"/>
</dbReference>
<dbReference type="InterPro" id="IPR016171">
    <property type="entry name" value="Vanillyl_alc_oxidase_C-sub2"/>
</dbReference>
<dbReference type="FunFam" id="3.30.70.2740:FF:000001">
    <property type="entry name" value="D-lactate dehydrogenase mitochondrial"/>
    <property type="match status" value="1"/>
</dbReference>
<reference evidence="7" key="1">
    <citation type="submission" date="2014-05" db="EMBL/GenBank/DDBJ databases">
        <title>Key roles for freshwater Actinobacteria revealed by deep metagenomic sequencing.</title>
        <authorList>
            <person name="Ghai R."/>
            <person name="Mizuno C.M."/>
            <person name="Picazo A."/>
            <person name="Camacho A."/>
            <person name="Rodriguez-Valera F."/>
        </authorList>
    </citation>
    <scope>NUCLEOTIDE SEQUENCE</scope>
</reference>
<dbReference type="Gene3D" id="3.30.465.10">
    <property type="match status" value="1"/>
</dbReference>